<name>A0A5N6P5U0_9ASTR</name>
<dbReference type="AlphaFoldDB" id="A0A5N6P5U0"/>
<feature type="compositionally biased region" description="Basic and acidic residues" evidence="1">
    <location>
        <begin position="136"/>
        <end position="152"/>
    </location>
</feature>
<feature type="compositionally biased region" description="Basic residues" evidence="1">
    <location>
        <begin position="79"/>
        <end position="93"/>
    </location>
</feature>
<proteinExistence type="predicted"/>
<organism evidence="2 3">
    <name type="scientific">Mikania micrantha</name>
    <name type="common">bitter vine</name>
    <dbReference type="NCBI Taxonomy" id="192012"/>
    <lineage>
        <taxon>Eukaryota</taxon>
        <taxon>Viridiplantae</taxon>
        <taxon>Streptophyta</taxon>
        <taxon>Embryophyta</taxon>
        <taxon>Tracheophyta</taxon>
        <taxon>Spermatophyta</taxon>
        <taxon>Magnoliopsida</taxon>
        <taxon>eudicotyledons</taxon>
        <taxon>Gunneridae</taxon>
        <taxon>Pentapetalae</taxon>
        <taxon>asterids</taxon>
        <taxon>campanulids</taxon>
        <taxon>Asterales</taxon>
        <taxon>Asteraceae</taxon>
        <taxon>Asteroideae</taxon>
        <taxon>Heliantheae alliance</taxon>
        <taxon>Eupatorieae</taxon>
        <taxon>Mikania</taxon>
    </lineage>
</organism>
<evidence type="ECO:0000256" key="1">
    <source>
        <dbReference type="SAM" id="MobiDB-lite"/>
    </source>
</evidence>
<feature type="region of interest" description="Disordered" evidence="1">
    <location>
        <begin position="1"/>
        <end position="152"/>
    </location>
</feature>
<dbReference type="Proteomes" id="UP000326396">
    <property type="component" value="Linkage Group LG14"/>
</dbReference>
<dbReference type="EMBL" id="SZYD01000006">
    <property type="protein sequence ID" value="KAD5960949.1"/>
    <property type="molecule type" value="Genomic_DNA"/>
</dbReference>
<sequence>MSRKERQQKFHDSLVNMLYASPSPPPHHSESEFDEQTLNFAREIVNSDTHRINTDEFNGEEETRLSASSEEQGELGFKKFTRAQRKRLRKRKLKEAGSHRRQIIGPQLPPDDLIDGEVSHVPEHQHPQGVRRNVAKRLETGNDHNHSKESKP</sequence>
<protein>
    <submittedName>
        <fullName evidence="2">Uncharacterized protein</fullName>
    </submittedName>
</protein>
<gene>
    <name evidence="2" type="ORF">E3N88_12422</name>
</gene>
<evidence type="ECO:0000313" key="2">
    <source>
        <dbReference type="EMBL" id="KAD5960949.1"/>
    </source>
</evidence>
<dbReference type="OrthoDB" id="763372at2759"/>
<comment type="caution">
    <text evidence="2">The sequence shown here is derived from an EMBL/GenBank/DDBJ whole genome shotgun (WGS) entry which is preliminary data.</text>
</comment>
<feature type="compositionally biased region" description="Basic and acidic residues" evidence="1">
    <location>
        <begin position="1"/>
        <end position="12"/>
    </location>
</feature>
<evidence type="ECO:0000313" key="3">
    <source>
        <dbReference type="Proteomes" id="UP000326396"/>
    </source>
</evidence>
<reference evidence="2 3" key="1">
    <citation type="submission" date="2019-05" db="EMBL/GenBank/DDBJ databases">
        <title>Mikania micrantha, genome provides insights into the molecular mechanism of rapid growth.</title>
        <authorList>
            <person name="Liu B."/>
        </authorList>
    </citation>
    <scope>NUCLEOTIDE SEQUENCE [LARGE SCALE GENOMIC DNA]</scope>
    <source>
        <strain evidence="2">NLD-2019</strain>
        <tissue evidence="2">Leaf</tissue>
    </source>
</reference>
<keyword evidence="3" id="KW-1185">Reference proteome</keyword>
<feature type="compositionally biased region" description="Basic and acidic residues" evidence="1">
    <location>
        <begin position="117"/>
        <end position="126"/>
    </location>
</feature>
<accession>A0A5N6P5U0</accession>